<dbReference type="AlphaFoldDB" id="A0A0J8G5H3"/>
<name>A0A0J8G5H3_9PSED</name>
<reference evidence="1 2" key="1">
    <citation type="submission" date="2015-06" db="EMBL/GenBank/DDBJ databases">
        <title>Draft genome sequence of an Antarctic Pseudomonas sp. strain KG01 with full potential for biotechnological applications.</title>
        <authorList>
            <person name="Pavlov M.S."/>
            <person name="Lira F."/>
            <person name="Martinez J.L."/>
            <person name="Marshall S.H."/>
        </authorList>
    </citation>
    <scope>NUCLEOTIDE SEQUENCE [LARGE SCALE GENOMIC DNA]</scope>
    <source>
        <strain evidence="1 2">KG01</strain>
    </source>
</reference>
<keyword evidence="2" id="KW-1185">Reference proteome</keyword>
<gene>
    <name evidence="1" type="ORF">ACR52_09625</name>
</gene>
<sequence length="86" mass="10075">MAKKAKPPILNLTPQQESEATDKIKRFMEDRFELKLGSFEVAEILELFTTEVAPHYYNRAIFDVQTHLKERFESIESDLWALEKSS</sequence>
<dbReference type="Pfam" id="PF09932">
    <property type="entry name" value="DUF2164"/>
    <property type="match status" value="1"/>
</dbReference>
<dbReference type="PATRIC" id="fig|1674920.3.peg.4759"/>
<proteinExistence type="predicted"/>
<dbReference type="EMBL" id="LFMW01000005">
    <property type="protein sequence ID" value="KMT55978.1"/>
    <property type="molecule type" value="Genomic_DNA"/>
</dbReference>
<dbReference type="OrthoDB" id="6629495at2"/>
<accession>A0A0J8G5H3</accession>
<evidence type="ECO:0000313" key="1">
    <source>
        <dbReference type="EMBL" id="KMT55978.1"/>
    </source>
</evidence>
<comment type="caution">
    <text evidence="1">The sequence shown here is derived from an EMBL/GenBank/DDBJ whole genome shotgun (WGS) entry which is preliminary data.</text>
</comment>
<organism evidence="1 2">
    <name type="scientific">Pseudomonas fildesensis</name>
    <dbReference type="NCBI Taxonomy" id="1674920"/>
    <lineage>
        <taxon>Bacteria</taxon>
        <taxon>Pseudomonadati</taxon>
        <taxon>Pseudomonadota</taxon>
        <taxon>Gammaproteobacteria</taxon>
        <taxon>Pseudomonadales</taxon>
        <taxon>Pseudomonadaceae</taxon>
        <taxon>Pseudomonas</taxon>
    </lineage>
</organism>
<dbReference type="STRING" id="1674920.ACR52_09625"/>
<keyword evidence="1" id="KW-0413">Isomerase</keyword>
<dbReference type="RefSeq" id="WP_048723390.1">
    <property type="nucleotide sequence ID" value="NZ_JBJGXJ010000021.1"/>
</dbReference>
<protein>
    <submittedName>
        <fullName evidence="1">1-(5-phosphoribosyl)-5-[(5-phosphoribosylamino)methylideneamino] imidazole-4-carboxamide isomerase</fullName>
    </submittedName>
</protein>
<evidence type="ECO:0000313" key="2">
    <source>
        <dbReference type="Proteomes" id="UP000037551"/>
    </source>
</evidence>
<dbReference type="Proteomes" id="UP000037551">
    <property type="component" value="Unassembled WGS sequence"/>
</dbReference>
<dbReference type="InterPro" id="IPR018680">
    <property type="entry name" value="DUF2164"/>
</dbReference>
<dbReference type="GO" id="GO:0016853">
    <property type="term" value="F:isomerase activity"/>
    <property type="evidence" value="ECO:0007669"/>
    <property type="project" value="UniProtKB-KW"/>
</dbReference>